<keyword evidence="4" id="KW-1185">Reference proteome</keyword>
<feature type="region of interest" description="Disordered" evidence="1">
    <location>
        <begin position="22"/>
        <end position="50"/>
    </location>
</feature>
<evidence type="ECO:0000313" key="3">
    <source>
        <dbReference type="EMBL" id="KAF2114612.1"/>
    </source>
</evidence>
<name>A0A6A5Z5A5_9PLEO</name>
<dbReference type="Proteomes" id="UP000799770">
    <property type="component" value="Unassembled WGS sequence"/>
</dbReference>
<organism evidence="3 4">
    <name type="scientific">Lophiotrema nucula</name>
    <dbReference type="NCBI Taxonomy" id="690887"/>
    <lineage>
        <taxon>Eukaryota</taxon>
        <taxon>Fungi</taxon>
        <taxon>Dikarya</taxon>
        <taxon>Ascomycota</taxon>
        <taxon>Pezizomycotina</taxon>
        <taxon>Dothideomycetes</taxon>
        <taxon>Pleosporomycetidae</taxon>
        <taxon>Pleosporales</taxon>
        <taxon>Lophiotremataceae</taxon>
        <taxon>Lophiotrema</taxon>
    </lineage>
</organism>
<reference evidence="3" key="1">
    <citation type="journal article" date="2020" name="Stud. Mycol.">
        <title>101 Dothideomycetes genomes: a test case for predicting lifestyles and emergence of pathogens.</title>
        <authorList>
            <person name="Haridas S."/>
            <person name="Albert R."/>
            <person name="Binder M."/>
            <person name="Bloem J."/>
            <person name="Labutti K."/>
            <person name="Salamov A."/>
            <person name="Andreopoulos B."/>
            <person name="Baker S."/>
            <person name="Barry K."/>
            <person name="Bills G."/>
            <person name="Bluhm B."/>
            <person name="Cannon C."/>
            <person name="Castanera R."/>
            <person name="Culley D."/>
            <person name="Daum C."/>
            <person name="Ezra D."/>
            <person name="Gonzalez J."/>
            <person name="Henrissat B."/>
            <person name="Kuo A."/>
            <person name="Liang C."/>
            <person name="Lipzen A."/>
            <person name="Lutzoni F."/>
            <person name="Magnuson J."/>
            <person name="Mondo S."/>
            <person name="Nolan M."/>
            <person name="Ohm R."/>
            <person name="Pangilinan J."/>
            <person name="Park H.-J."/>
            <person name="Ramirez L."/>
            <person name="Alfaro M."/>
            <person name="Sun H."/>
            <person name="Tritt A."/>
            <person name="Yoshinaga Y."/>
            <person name="Zwiers L.-H."/>
            <person name="Turgeon B."/>
            <person name="Goodwin S."/>
            <person name="Spatafora J."/>
            <person name="Crous P."/>
            <person name="Grigoriev I."/>
        </authorList>
    </citation>
    <scope>NUCLEOTIDE SEQUENCE</scope>
    <source>
        <strain evidence="3">CBS 627.86</strain>
    </source>
</reference>
<dbReference type="Pfam" id="PF24864">
    <property type="entry name" value="DUF7730"/>
    <property type="match status" value="1"/>
</dbReference>
<dbReference type="InterPro" id="IPR056632">
    <property type="entry name" value="DUF7730"/>
</dbReference>
<feature type="domain" description="DUF7730" evidence="2">
    <location>
        <begin position="58"/>
        <end position="302"/>
    </location>
</feature>
<dbReference type="AlphaFoldDB" id="A0A6A5Z5A5"/>
<protein>
    <recommendedName>
        <fullName evidence="2">DUF7730 domain-containing protein</fullName>
    </recommendedName>
</protein>
<dbReference type="OrthoDB" id="3661456at2759"/>
<sequence>MPDKKEPIRSIRNLLTRAPQAGVFKDDPQSLPRRRARALSSTSPHQHSIWPRRRLTRDQMQSLFVIKLPLELRQACYIAALRDGAGTCHIYPADGRFAHVGCVQYGMQNHSSCWSVLKKFRDGVGTTLGGFSPDAKYWASYRNGQYVQSTSASCTGLCFNLLLTCRRIYIEAISLLYSSNMLSFQKGRALTLFVETILPQRFDAITCLSFNWTLDSLASNWALRYNSPAGGAGETVAWPNLCHRMSQMTHLRHLECTLAVWEPYSYIPRKRSFGPEQELDYLKPLSAIQQPCEFSVVLKWPEIPGSLLTEHHFPFKILRLDDTYLV</sequence>
<proteinExistence type="predicted"/>
<evidence type="ECO:0000313" key="4">
    <source>
        <dbReference type="Proteomes" id="UP000799770"/>
    </source>
</evidence>
<dbReference type="PANTHER" id="PTHR38790">
    <property type="entry name" value="2EXR DOMAIN-CONTAINING PROTEIN-RELATED"/>
    <property type="match status" value="1"/>
</dbReference>
<evidence type="ECO:0000259" key="2">
    <source>
        <dbReference type="Pfam" id="PF24864"/>
    </source>
</evidence>
<gene>
    <name evidence="3" type="ORF">BDV96DRAFT_101690</name>
</gene>
<accession>A0A6A5Z5A5</accession>
<evidence type="ECO:0000256" key="1">
    <source>
        <dbReference type="SAM" id="MobiDB-lite"/>
    </source>
</evidence>
<dbReference type="EMBL" id="ML977325">
    <property type="protein sequence ID" value="KAF2114612.1"/>
    <property type="molecule type" value="Genomic_DNA"/>
</dbReference>